<evidence type="ECO:0000313" key="3">
    <source>
        <dbReference type="Proteomes" id="UP001501358"/>
    </source>
</evidence>
<dbReference type="EMBL" id="BAAATA010000010">
    <property type="protein sequence ID" value="GAA2485847.1"/>
    <property type="molecule type" value="Genomic_DNA"/>
</dbReference>
<evidence type="ECO:0000313" key="2">
    <source>
        <dbReference type="EMBL" id="GAA2485847.1"/>
    </source>
</evidence>
<sequence>MRETSVELQPSAHQLRYGKAAESVTHVAAPLLAGGAVAMLGVVAADAEKFRWPDQALLLLAAAGVLLVACVQWGFRARPYLYSLKEVEDWRGAPLTGAERAAHLEQQREDLGRWRRGANLAAASYNLGIVALGVAVALLLAPPPQPEAAAGAAWRWAAFGIVLTASVAELLWTLLEWGDGAALRLEQHWRLRRARNRAQRLARTGEQRR</sequence>
<dbReference type="Proteomes" id="UP001501358">
    <property type="component" value="Unassembled WGS sequence"/>
</dbReference>
<organism evidence="2 3">
    <name type="scientific">Streptomyces thermolineatus</name>
    <dbReference type="NCBI Taxonomy" id="44033"/>
    <lineage>
        <taxon>Bacteria</taxon>
        <taxon>Bacillati</taxon>
        <taxon>Actinomycetota</taxon>
        <taxon>Actinomycetes</taxon>
        <taxon>Kitasatosporales</taxon>
        <taxon>Streptomycetaceae</taxon>
        <taxon>Streptomyces</taxon>
    </lineage>
</organism>
<gene>
    <name evidence="2" type="ORF">GCM10010406_22560</name>
</gene>
<accession>A0ABN3LKG8</accession>
<name>A0ABN3LKG8_9ACTN</name>
<comment type="caution">
    <text evidence="2">The sequence shown here is derived from an EMBL/GenBank/DDBJ whole genome shotgun (WGS) entry which is preliminary data.</text>
</comment>
<keyword evidence="1" id="KW-1133">Transmembrane helix</keyword>
<reference evidence="2 3" key="1">
    <citation type="journal article" date="2019" name="Int. J. Syst. Evol. Microbiol.">
        <title>The Global Catalogue of Microorganisms (GCM) 10K type strain sequencing project: providing services to taxonomists for standard genome sequencing and annotation.</title>
        <authorList>
            <consortium name="The Broad Institute Genomics Platform"/>
            <consortium name="The Broad Institute Genome Sequencing Center for Infectious Disease"/>
            <person name="Wu L."/>
            <person name="Ma J."/>
        </authorList>
    </citation>
    <scope>NUCLEOTIDE SEQUENCE [LARGE SCALE GENOMIC DNA]</scope>
    <source>
        <strain evidence="2 3">JCM 6307</strain>
    </source>
</reference>
<keyword evidence="1" id="KW-0812">Transmembrane</keyword>
<feature type="transmembrane region" description="Helical" evidence="1">
    <location>
        <begin position="118"/>
        <end position="141"/>
    </location>
</feature>
<feature type="transmembrane region" description="Helical" evidence="1">
    <location>
        <begin position="153"/>
        <end position="175"/>
    </location>
</feature>
<protein>
    <recommendedName>
        <fullName evidence="4">Integral membrane protein</fullName>
    </recommendedName>
</protein>
<keyword evidence="3" id="KW-1185">Reference proteome</keyword>
<feature type="transmembrane region" description="Helical" evidence="1">
    <location>
        <begin position="24"/>
        <end position="44"/>
    </location>
</feature>
<evidence type="ECO:0008006" key="4">
    <source>
        <dbReference type="Google" id="ProtNLM"/>
    </source>
</evidence>
<proteinExistence type="predicted"/>
<dbReference type="RefSeq" id="WP_344383096.1">
    <property type="nucleotide sequence ID" value="NZ_BAAATA010000010.1"/>
</dbReference>
<feature type="transmembrane region" description="Helical" evidence="1">
    <location>
        <begin position="56"/>
        <end position="75"/>
    </location>
</feature>
<evidence type="ECO:0000256" key="1">
    <source>
        <dbReference type="SAM" id="Phobius"/>
    </source>
</evidence>
<keyword evidence="1" id="KW-0472">Membrane</keyword>